<dbReference type="SUPFAM" id="SSF69572">
    <property type="entry name" value="Activating enzymes of the ubiquitin-like proteins"/>
    <property type="match status" value="1"/>
</dbReference>
<evidence type="ECO:0000259" key="1">
    <source>
        <dbReference type="PROSITE" id="PS51664"/>
    </source>
</evidence>
<keyword evidence="3" id="KW-1185">Reference proteome</keyword>
<reference evidence="2 3" key="1">
    <citation type="submission" date="2017-06" db="EMBL/GenBank/DDBJ databases">
        <title>Genome sequencing of cyanobaciteial culture collection at National Institute for Environmental Studies (NIES).</title>
        <authorList>
            <person name="Hirose Y."/>
            <person name="Shimura Y."/>
            <person name="Fujisawa T."/>
            <person name="Nakamura Y."/>
            <person name="Kawachi M."/>
        </authorList>
    </citation>
    <scope>NUCLEOTIDE SEQUENCE [LARGE SCALE GENOMIC DNA]</scope>
    <source>
        <strain evidence="2 3">NIES-4072</strain>
    </source>
</reference>
<dbReference type="Gene3D" id="3.30.1330.230">
    <property type="match status" value="2"/>
</dbReference>
<dbReference type="Proteomes" id="UP000245124">
    <property type="component" value="Unassembled WGS sequence"/>
</dbReference>
<accession>A0A2R5FL30</accession>
<dbReference type="NCBIfam" id="TIGR00702">
    <property type="entry name" value="YcaO-type kinase domain"/>
    <property type="match status" value="1"/>
</dbReference>
<dbReference type="GO" id="GO:0008641">
    <property type="term" value="F:ubiquitin-like modifier activating enzyme activity"/>
    <property type="evidence" value="ECO:0007669"/>
    <property type="project" value="InterPro"/>
</dbReference>
<dbReference type="InterPro" id="IPR022291">
    <property type="entry name" value="Bacteriocin_synth_cyclodeHase"/>
</dbReference>
<dbReference type="OrthoDB" id="2379922at2"/>
<dbReference type="Pfam" id="PF21084">
    <property type="entry name" value="WHD_DUF4423_like"/>
    <property type="match status" value="1"/>
</dbReference>
<evidence type="ECO:0000313" key="2">
    <source>
        <dbReference type="EMBL" id="GBG18975.1"/>
    </source>
</evidence>
<dbReference type="Gene3D" id="3.30.40.250">
    <property type="match status" value="1"/>
</dbReference>
<sequence>MKKPRFKPHFHVEIVPPNTVYLLSEQSSIALKGSLYCQLAPMLDGNHSIEEIISKLKKAIPFTSIYYALNQLKSKGYTTEAVDSLTPEVAAFWSLLNIDPQVSFNRLQETFVSVISFGNVPTEPLIVALESLGIQVRSSRSHQGLKSLAVVLTNDYLQPDLRDFNQAAIDANQPWVLVKPIGVELWIGPIFYPGRTGCWQCLAQRLYGNREVETAIRHQLGSLESIPTSRAILPSTLQIGLNLAATEILKWIVLEDTQKNSIPTLEGKVITFNSAKLELQTHILTKRPQCAVCGDIYRQDKPKPIILTSRKKQFTTDGGHRIFSPEQTLKHYEHHISPITGVVSALVRTSESNSNLLHSYLAVHNFGTANDLQSLRHLLHNKAAGKGKTDQQARASGFCEAIERYCGVYQGDEIRVKSTYAQLVSAIHPSVCLQFSPIQYQNRAVLNQKFGVDFIPEPFDETKEIEWTSVWSLTQQTFRYLPTALCYYNYPLPPDHLFGFANSNGNAAGNTLEEAILQGFMELVERDSVSIWWYNRLNRPAVDLASFQDPYLLELQAYYKSLKREFWVLDLTSDLEIPVFAAVSRCTDEAEKIVAGYGCHFDAKIALLRAVTEMNQFLTRVETQYPRKTEGELHEWLTFAAIANQPYLTPNHLAPKVYTDYPQHCSDDLQEDVLSCVAIAKQHNLETLVLDQTRPDIGLNVVKVIVPELRHFLPRFGSGRLYDVPVKMGWLPAPLVEEQMNKIPMPF</sequence>
<dbReference type="InterPro" id="IPR049274">
    <property type="entry name" value="LynD/TruD_wHTH-like"/>
</dbReference>
<dbReference type="AlphaFoldDB" id="A0A2R5FL30"/>
<dbReference type="Gene3D" id="3.40.50.720">
    <property type="entry name" value="NAD(P)-binding Rossmann-like Domain"/>
    <property type="match status" value="1"/>
</dbReference>
<dbReference type="RefSeq" id="WP_109008869.1">
    <property type="nucleotide sequence ID" value="NZ_BDUD01000001.1"/>
</dbReference>
<dbReference type="InterPro" id="IPR003776">
    <property type="entry name" value="YcaO-like_dom"/>
</dbReference>
<name>A0A2R5FL30_NOSCO</name>
<comment type="caution">
    <text evidence="2">The sequence shown here is derived from an EMBL/GenBank/DDBJ whole genome shotgun (WGS) entry which is preliminary data.</text>
</comment>
<dbReference type="PROSITE" id="PS51664">
    <property type="entry name" value="YCAO"/>
    <property type="match status" value="1"/>
</dbReference>
<dbReference type="NCBIfam" id="TIGR03882">
    <property type="entry name" value="cyclo_dehyd_2"/>
    <property type="match status" value="1"/>
</dbReference>
<dbReference type="InterPro" id="IPR035985">
    <property type="entry name" value="Ubiquitin-activating_enz"/>
</dbReference>
<organism evidence="2 3">
    <name type="scientific">Nostoc commune NIES-4072</name>
    <dbReference type="NCBI Taxonomy" id="2005467"/>
    <lineage>
        <taxon>Bacteria</taxon>
        <taxon>Bacillati</taxon>
        <taxon>Cyanobacteriota</taxon>
        <taxon>Cyanophyceae</taxon>
        <taxon>Nostocales</taxon>
        <taxon>Nostocaceae</taxon>
        <taxon>Nostoc</taxon>
    </lineage>
</organism>
<protein>
    <recommendedName>
        <fullName evidence="1">YcaO domain-containing protein</fullName>
    </recommendedName>
</protein>
<dbReference type="Pfam" id="PF02624">
    <property type="entry name" value="YcaO"/>
    <property type="match status" value="1"/>
</dbReference>
<dbReference type="NCBIfam" id="TIGR03604">
    <property type="entry name" value="TOMM_cyclo_SagD"/>
    <property type="match status" value="1"/>
</dbReference>
<gene>
    <name evidence="2" type="ORF">NIES4072_26400</name>
</gene>
<evidence type="ECO:0000313" key="3">
    <source>
        <dbReference type="Proteomes" id="UP000245124"/>
    </source>
</evidence>
<proteinExistence type="predicted"/>
<dbReference type="Gene3D" id="3.30.160.660">
    <property type="match status" value="1"/>
</dbReference>
<feature type="domain" description="YcaO" evidence="1">
    <location>
        <begin position="385"/>
        <end position="747"/>
    </location>
</feature>
<dbReference type="Gene3D" id="3.90.930.60">
    <property type="match status" value="1"/>
</dbReference>
<dbReference type="InterPro" id="IPR027624">
    <property type="entry name" value="TOMM_cyclo_SagD"/>
</dbReference>
<dbReference type="PANTHER" id="PTHR37809">
    <property type="entry name" value="RIBOSOMAL PROTEIN S12 METHYLTHIOTRANSFERASE ACCESSORY FACTOR YCAO"/>
    <property type="match status" value="1"/>
</dbReference>
<dbReference type="EMBL" id="BDUD01000001">
    <property type="protein sequence ID" value="GBG18975.1"/>
    <property type="molecule type" value="Genomic_DNA"/>
</dbReference>
<dbReference type="PANTHER" id="PTHR37809:SF1">
    <property type="entry name" value="RIBOSOMAL PROTEIN S12 METHYLTHIOTRANSFERASE ACCESSORY FACTOR YCAO"/>
    <property type="match status" value="1"/>
</dbReference>